<dbReference type="PROSITE" id="PS50850">
    <property type="entry name" value="MFS"/>
    <property type="match status" value="1"/>
</dbReference>
<reference evidence="10" key="1">
    <citation type="submission" date="2016-09" db="EMBL/GenBank/DDBJ databases">
        <authorList>
            <person name="Varghese N."/>
            <person name="Submissions S."/>
        </authorList>
    </citation>
    <scope>NUCLEOTIDE SEQUENCE [LARGE SCALE GENOMIC DNA]</scope>
    <source>
        <strain evidence="10">ANC 3699</strain>
    </source>
</reference>
<dbReference type="AlphaFoldDB" id="A0A1G6LGV9"/>
<dbReference type="Pfam" id="PF07690">
    <property type="entry name" value="MFS_1"/>
    <property type="match status" value="1"/>
</dbReference>
<dbReference type="InterPro" id="IPR036259">
    <property type="entry name" value="MFS_trans_sf"/>
</dbReference>
<evidence type="ECO:0000313" key="10">
    <source>
        <dbReference type="Proteomes" id="UP000242317"/>
    </source>
</evidence>
<feature type="transmembrane region" description="Helical" evidence="7">
    <location>
        <begin position="331"/>
        <end position="351"/>
    </location>
</feature>
<dbReference type="PANTHER" id="PTHR23517:SF2">
    <property type="entry name" value="MULTIDRUG RESISTANCE PROTEIN MDTH"/>
    <property type="match status" value="1"/>
</dbReference>
<feature type="transmembrane region" description="Helical" evidence="7">
    <location>
        <begin position="248"/>
        <end position="267"/>
    </location>
</feature>
<protein>
    <submittedName>
        <fullName evidence="9">Predicted arabinose efflux permease, MFS family</fullName>
    </submittedName>
</protein>
<keyword evidence="5 7" id="KW-1133">Transmembrane helix</keyword>
<proteinExistence type="predicted"/>
<feature type="transmembrane region" description="Helical" evidence="7">
    <location>
        <begin position="77"/>
        <end position="97"/>
    </location>
</feature>
<dbReference type="GO" id="GO:0022857">
    <property type="term" value="F:transmembrane transporter activity"/>
    <property type="evidence" value="ECO:0007669"/>
    <property type="project" value="InterPro"/>
</dbReference>
<feature type="transmembrane region" description="Helical" evidence="7">
    <location>
        <begin position="306"/>
        <end position="325"/>
    </location>
</feature>
<feature type="transmembrane region" description="Helical" evidence="7">
    <location>
        <begin position="12"/>
        <end position="30"/>
    </location>
</feature>
<sequence>MSISYPDLSERLLWTGWVLLYNYCVFSTPARPPDMNSLETRSTFALSSIFALRMLGLFMIIPVFSVAGQQYHGATPALIGLAVGIYGLSQAFLQIPFSLLADRFSRKPLIVLGLALFAIGGAIAALSDSIYGVIIGRAIAGAGAVSAVVMALLSDVTREEQRSKAMAFMGMSIGVSFMIAFSLGPWLTEQVGISGLFWVTTIMGTSAMLMLLLVPKVTRHYRVAPQGYLTQLKQVLGMADLNRLHVSIFMLHLLLTAMFVFIPSQLIEYAGIPLAHHGWVYLPLLLISLFFAFPSIILAEKYRQMRGIFITAVVAIVLGLIVMALGYDNKYGLLCGLALFFIAFNVMEALLPSWLSKSAPIQSKSTAMGVNSSFQFLGAFFGGALGGILLSMHQIGLGWAILAGIAIIWLLVTFQLNQPRYLSSIVVTLPDTEKMDDWTSLLLAVHGIEEVVVMPEKQVAYIKVDKQQITDTERQELSRLLNQELAI</sequence>
<evidence type="ECO:0000256" key="1">
    <source>
        <dbReference type="ARBA" id="ARBA00004651"/>
    </source>
</evidence>
<comment type="subcellular location">
    <subcellularLocation>
        <location evidence="1">Cell membrane</location>
        <topology evidence="1">Multi-pass membrane protein</topology>
    </subcellularLocation>
</comment>
<evidence type="ECO:0000313" key="9">
    <source>
        <dbReference type="EMBL" id="SDC42469.1"/>
    </source>
</evidence>
<organism evidence="9 10">
    <name type="scientific">Acinetobacter marinus</name>
    <dbReference type="NCBI Taxonomy" id="281375"/>
    <lineage>
        <taxon>Bacteria</taxon>
        <taxon>Pseudomonadati</taxon>
        <taxon>Pseudomonadota</taxon>
        <taxon>Gammaproteobacteria</taxon>
        <taxon>Moraxellales</taxon>
        <taxon>Moraxellaceae</taxon>
        <taxon>Acinetobacter</taxon>
    </lineage>
</organism>
<keyword evidence="10" id="KW-1185">Reference proteome</keyword>
<keyword evidence="6 7" id="KW-0472">Membrane</keyword>
<dbReference type="InterPro" id="IPR050171">
    <property type="entry name" value="MFS_Transporters"/>
</dbReference>
<evidence type="ECO:0000256" key="3">
    <source>
        <dbReference type="ARBA" id="ARBA00022475"/>
    </source>
</evidence>
<keyword evidence="3" id="KW-1003">Cell membrane</keyword>
<evidence type="ECO:0000259" key="8">
    <source>
        <dbReference type="PROSITE" id="PS50850"/>
    </source>
</evidence>
<evidence type="ECO:0000256" key="5">
    <source>
        <dbReference type="ARBA" id="ARBA00022989"/>
    </source>
</evidence>
<dbReference type="GO" id="GO:0005886">
    <property type="term" value="C:plasma membrane"/>
    <property type="evidence" value="ECO:0007669"/>
    <property type="project" value="UniProtKB-SubCell"/>
</dbReference>
<evidence type="ECO:0000256" key="6">
    <source>
        <dbReference type="ARBA" id="ARBA00023136"/>
    </source>
</evidence>
<dbReference type="Gene3D" id="1.20.1250.20">
    <property type="entry name" value="MFS general substrate transporter like domains"/>
    <property type="match status" value="1"/>
</dbReference>
<evidence type="ECO:0000256" key="7">
    <source>
        <dbReference type="SAM" id="Phobius"/>
    </source>
</evidence>
<feature type="transmembrane region" description="Helical" evidence="7">
    <location>
        <begin position="279"/>
        <end position="299"/>
    </location>
</feature>
<dbReference type="Gene3D" id="3.30.70.100">
    <property type="match status" value="1"/>
</dbReference>
<dbReference type="PANTHER" id="PTHR23517">
    <property type="entry name" value="RESISTANCE PROTEIN MDTM, PUTATIVE-RELATED-RELATED"/>
    <property type="match status" value="1"/>
</dbReference>
<evidence type="ECO:0000256" key="2">
    <source>
        <dbReference type="ARBA" id="ARBA00022448"/>
    </source>
</evidence>
<feature type="transmembrane region" description="Helical" evidence="7">
    <location>
        <begin position="193"/>
        <end position="214"/>
    </location>
</feature>
<keyword evidence="4 7" id="KW-0812">Transmembrane</keyword>
<dbReference type="InterPro" id="IPR020846">
    <property type="entry name" value="MFS_dom"/>
</dbReference>
<dbReference type="InterPro" id="IPR011701">
    <property type="entry name" value="MFS"/>
</dbReference>
<feature type="transmembrane region" description="Helical" evidence="7">
    <location>
        <begin position="165"/>
        <end position="187"/>
    </location>
</feature>
<feature type="transmembrane region" description="Helical" evidence="7">
    <location>
        <begin position="372"/>
        <end position="390"/>
    </location>
</feature>
<evidence type="ECO:0000256" key="4">
    <source>
        <dbReference type="ARBA" id="ARBA00022692"/>
    </source>
</evidence>
<dbReference type="Proteomes" id="UP000242317">
    <property type="component" value="Unassembled WGS sequence"/>
</dbReference>
<feature type="transmembrane region" description="Helical" evidence="7">
    <location>
        <begin position="133"/>
        <end position="153"/>
    </location>
</feature>
<dbReference type="SUPFAM" id="SSF103473">
    <property type="entry name" value="MFS general substrate transporter"/>
    <property type="match status" value="1"/>
</dbReference>
<feature type="domain" description="Major facilitator superfamily (MFS) profile" evidence="8">
    <location>
        <begin position="42"/>
        <end position="421"/>
    </location>
</feature>
<keyword evidence="2" id="KW-0813">Transport</keyword>
<gene>
    <name evidence="9" type="ORF">SAMN05421749_10562</name>
</gene>
<feature type="transmembrane region" description="Helical" evidence="7">
    <location>
        <begin position="109"/>
        <end position="127"/>
    </location>
</feature>
<feature type="transmembrane region" description="Helical" evidence="7">
    <location>
        <begin position="396"/>
        <end position="414"/>
    </location>
</feature>
<dbReference type="CDD" id="cd17472">
    <property type="entry name" value="MFS_YajR_like"/>
    <property type="match status" value="1"/>
</dbReference>
<dbReference type="EMBL" id="FMYK01000005">
    <property type="protein sequence ID" value="SDC42469.1"/>
    <property type="molecule type" value="Genomic_DNA"/>
</dbReference>
<accession>A0A1G6LGV9</accession>
<feature type="transmembrane region" description="Helical" evidence="7">
    <location>
        <begin position="42"/>
        <end position="65"/>
    </location>
</feature>
<name>A0A1G6LGV9_9GAMM</name>